<dbReference type="CDD" id="cd14066">
    <property type="entry name" value="STKc_IRAK"/>
    <property type="match status" value="1"/>
</dbReference>
<keyword evidence="6" id="KW-0547">Nucleotide-binding</keyword>
<feature type="compositionally biased region" description="Gly residues" evidence="11">
    <location>
        <begin position="262"/>
        <end position="275"/>
    </location>
</feature>
<dbReference type="InterPro" id="IPR008271">
    <property type="entry name" value="Ser/Thr_kinase_AS"/>
</dbReference>
<dbReference type="CDD" id="cd01098">
    <property type="entry name" value="PAN_AP_plant"/>
    <property type="match status" value="1"/>
</dbReference>
<dbReference type="SMART" id="SM00220">
    <property type="entry name" value="S_TKc"/>
    <property type="match status" value="1"/>
</dbReference>
<dbReference type="InterPro" id="IPR001480">
    <property type="entry name" value="Bulb-type_lectin_dom"/>
</dbReference>
<evidence type="ECO:0000256" key="5">
    <source>
        <dbReference type="ARBA" id="ARBA00022729"/>
    </source>
</evidence>
<evidence type="ECO:0000259" key="15">
    <source>
        <dbReference type="PROSITE" id="PS50948"/>
    </source>
</evidence>
<dbReference type="Pfam" id="PF00954">
    <property type="entry name" value="S_locus_glycop"/>
    <property type="match status" value="1"/>
</dbReference>
<dbReference type="Gene3D" id="3.30.200.20">
    <property type="entry name" value="Phosphorylase Kinase, domain 1"/>
    <property type="match status" value="2"/>
</dbReference>
<evidence type="ECO:0000256" key="11">
    <source>
        <dbReference type="SAM" id="MobiDB-lite"/>
    </source>
</evidence>
<feature type="domain" description="Protein kinase" evidence="13">
    <location>
        <begin position="792"/>
        <end position="1077"/>
    </location>
</feature>
<dbReference type="PANTHER" id="PTHR27002:SF925">
    <property type="entry name" value="RECEPTOR-LIKE SERINE_THREONINE-PROTEIN KINASE"/>
    <property type="match status" value="1"/>
</dbReference>
<keyword evidence="9" id="KW-1015">Disulfide bond</keyword>
<keyword evidence="2" id="KW-1003">Cell membrane</keyword>
<dbReference type="InterPro" id="IPR036426">
    <property type="entry name" value="Bulb-type_lectin_dom_sf"/>
</dbReference>
<keyword evidence="12" id="KW-0812">Transmembrane</keyword>
<evidence type="ECO:0000256" key="3">
    <source>
        <dbReference type="ARBA" id="ARBA00022527"/>
    </source>
</evidence>
<evidence type="ECO:0000313" key="17">
    <source>
        <dbReference type="Proteomes" id="UP001227230"/>
    </source>
</evidence>
<dbReference type="Pfam" id="PF01453">
    <property type="entry name" value="B_lectin"/>
    <property type="match status" value="1"/>
</dbReference>
<feature type="compositionally biased region" description="Polar residues" evidence="11">
    <location>
        <begin position="145"/>
        <end position="168"/>
    </location>
</feature>
<dbReference type="Proteomes" id="UP001227230">
    <property type="component" value="Chromosome 19"/>
</dbReference>
<dbReference type="Gene3D" id="2.90.10.10">
    <property type="entry name" value="Bulb-type lectin domain"/>
    <property type="match status" value="1"/>
</dbReference>
<dbReference type="InterPro" id="IPR003609">
    <property type="entry name" value="Pan_app"/>
</dbReference>
<dbReference type="PROSITE" id="PS50011">
    <property type="entry name" value="PROTEIN_KINASE_DOM"/>
    <property type="match status" value="2"/>
</dbReference>
<keyword evidence="8" id="KW-0067">ATP-binding</keyword>
<dbReference type="EMBL" id="CP126666">
    <property type="protein sequence ID" value="WKA12278.1"/>
    <property type="molecule type" value="Genomic_DNA"/>
</dbReference>
<feature type="compositionally biased region" description="Pro residues" evidence="11">
    <location>
        <begin position="196"/>
        <end position="208"/>
    </location>
</feature>
<dbReference type="SMART" id="SM00473">
    <property type="entry name" value="PAN_AP"/>
    <property type="match status" value="1"/>
</dbReference>
<keyword evidence="3" id="KW-0723">Serine/threonine-protein kinase</keyword>
<dbReference type="PROSITE" id="PS50927">
    <property type="entry name" value="BULB_LECTIN"/>
    <property type="match status" value="1"/>
</dbReference>
<evidence type="ECO:0000256" key="10">
    <source>
        <dbReference type="ARBA" id="ARBA00023180"/>
    </source>
</evidence>
<evidence type="ECO:0000313" key="16">
    <source>
        <dbReference type="EMBL" id="WKA12278.1"/>
    </source>
</evidence>
<evidence type="ECO:0000256" key="1">
    <source>
        <dbReference type="ARBA" id="ARBA00004251"/>
    </source>
</evidence>
<name>A0ABY9DX04_VITVI</name>
<feature type="domain" description="Protein kinase" evidence="13">
    <location>
        <begin position="1155"/>
        <end position="1208"/>
    </location>
</feature>
<protein>
    <recommendedName>
        <fullName evidence="18">G-type lectin S-receptor-like serine/threonine-protein kinase</fullName>
    </recommendedName>
</protein>
<organism evidence="16 17">
    <name type="scientific">Vitis vinifera</name>
    <name type="common">Grape</name>
    <dbReference type="NCBI Taxonomy" id="29760"/>
    <lineage>
        <taxon>Eukaryota</taxon>
        <taxon>Viridiplantae</taxon>
        <taxon>Streptophyta</taxon>
        <taxon>Embryophyta</taxon>
        <taxon>Tracheophyta</taxon>
        <taxon>Spermatophyta</taxon>
        <taxon>Magnoliopsida</taxon>
        <taxon>eudicotyledons</taxon>
        <taxon>Gunneridae</taxon>
        <taxon>Pentapetalae</taxon>
        <taxon>rosids</taxon>
        <taxon>Vitales</taxon>
        <taxon>Vitaceae</taxon>
        <taxon>Viteae</taxon>
        <taxon>Vitis</taxon>
    </lineage>
</organism>
<dbReference type="Pfam" id="PF07714">
    <property type="entry name" value="PK_Tyr_Ser-Thr"/>
    <property type="match status" value="1"/>
</dbReference>
<evidence type="ECO:0000256" key="8">
    <source>
        <dbReference type="ARBA" id="ARBA00022840"/>
    </source>
</evidence>
<gene>
    <name evidence="16" type="ORF">VitviT2T_029685</name>
</gene>
<evidence type="ECO:0008006" key="18">
    <source>
        <dbReference type="Google" id="ProtNLM"/>
    </source>
</evidence>
<sequence length="1208" mass="134209">MDFHPLQVSPLPRKDQDLQEYINVVPEEYVAIEDHLENPNFQLHVREIIKRKVEDAEENLKPFAICFLKIASRMGNDTFLVHGFLMEAKLGTCIRKILQTELQIPRGLKWPVQDVSSDVGLTMLRPSKIPASLLLDAHPKMSPLLQPSQSTGAIPSSGSILQQPNGTCQDGGLQCLEELGAQYTGEEVMSSEAPKPDSPQPSGPPRLTPPRVGRMRNEPYPQPYSPRPNRKAPPSSGGAAGEGTSGSGTQGEGTGPTDSGTQEGGEGPPGSGPPGSTGEAVGPSNDPETPKGFSISVDAAPDTIFSGQMLRQTDTIISAGGNFELGFFSPGNSPSYFVGIWYKKISEQTVVWVANRDYTITGSSPSLTINDDGNLVILDGRVTYMVANISLGQNVSATLLDSGNLILRNGNSNILWQSFDYPSNHFLPGMKIGYNRKTGEVWSFTSWKNAEDPGLGPVSLKMDPETHQFVIMWNSQMVWSSGVWNGHAFSSVPEMRLDYIFNYSYFEDMSEAYFTYSLYDNSIISRLLIDVSGNIKQLTWLDRSGWNLFWSQPQNFECDYYSYCGSFSSCNNQTTPICQCLYGFRPNSAGDWMMNQFRDGCVRKTSLQCDDLTSVNSEKDKFLKMANVKFPQSPQILETQSIETCKMTCLNKCSCNAYAHNGSCLMWDQILLNLQQLSKKDPDGRTLYLKLAASELQNSRESKMPRWVIGMVVVAVLVLLLASYICYRQMKRVQDREEMTTSQDILLYEFGMGSKATENELNEGNRVGKDKNKDAWLPLFSFASVSAATEHFSTENKLGQGGFGPVYKGELFNGQEIAVKRLSRSSGQGLEELKNETVLLAELQHRNLVRLLGCCIEQGEKILIYEYMPNKSLDSFLFDPNKRGQLDWAKRVSIIEGIAQGLLYLHEYSRLRIIHRDLKASNILLDNDMNPKISDFGMARMFGGNESYANTNRIVGTYGYMSPEYALEGLFSTKSDVFSFGVLMLEILSGKKNTGFYNSDTLNLIGYAWELWKSDMAINLMDPMLEGQSSQYMLLRYINVGLLCVEEIAADRPTLSEVVSMLTNELAVLPSPKHPAFSTSKEETLADFGGCIICCWSYPLGFGTSVYCVEEKSENSYPLVSWEKFSEKTGSDSEKEDLELPLCDLATVTNATNNFSYTNMIGKGGFGPVYKDTLPVGQEVAVKRLSNNTGQGLQEFKNEVILISKLQH</sequence>
<reference evidence="16 17" key="1">
    <citation type="journal article" date="2023" name="Hortic Res">
        <title>The complete reference genome for grapevine (Vitis vinifera L.) genetics and breeding.</title>
        <authorList>
            <person name="Shi X."/>
            <person name="Cao S."/>
            <person name="Wang X."/>
            <person name="Huang S."/>
            <person name="Wang Y."/>
            <person name="Liu Z."/>
            <person name="Liu W."/>
            <person name="Leng X."/>
            <person name="Peng Y."/>
            <person name="Wang N."/>
            <person name="Wang Y."/>
            <person name="Ma Z."/>
            <person name="Xu X."/>
            <person name="Zhang F."/>
            <person name="Xue H."/>
            <person name="Zhong H."/>
            <person name="Wang Y."/>
            <person name="Zhang K."/>
            <person name="Velt A."/>
            <person name="Avia K."/>
            <person name="Holtgrawe D."/>
            <person name="Grimplet J."/>
            <person name="Matus J.T."/>
            <person name="Ware D."/>
            <person name="Wu X."/>
            <person name="Wang H."/>
            <person name="Liu C."/>
            <person name="Fang Y."/>
            <person name="Rustenholz C."/>
            <person name="Cheng Z."/>
            <person name="Xiao H."/>
            <person name="Zhou Y."/>
        </authorList>
    </citation>
    <scope>NUCLEOTIDE SEQUENCE [LARGE SCALE GENOMIC DNA]</scope>
    <source>
        <strain evidence="17">cv. Pinot noir / PN40024</strain>
        <tissue evidence="16">Leaf</tissue>
    </source>
</reference>
<feature type="region of interest" description="Disordered" evidence="11">
    <location>
        <begin position="142"/>
        <end position="172"/>
    </location>
</feature>
<accession>A0ABY9DX04</accession>
<keyword evidence="4" id="KW-0808">Transferase</keyword>
<keyword evidence="12" id="KW-0472">Membrane</keyword>
<dbReference type="SUPFAM" id="SSF56112">
    <property type="entry name" value="Protein kinase-like (PK-like)"/>
    <property type="match status" value="2"/>
</dbReference>
<keyword evidence="10" id="KW-0325">Glycoprotein</keyword>
<keyword evidence="5" id="KW-0732">Signal</keyword>
<keyword evidence="7" id="KW-0418">Kinase</keyword>
<dbReference type="SMART" id="SM00108">
    <property type="entry name" value="B_lectin"/>
    <property type="match status" value="1"/>
</dbReference>
<evidence type="ECO:0000256" key="7">
    <source>
        <dbReference type="ARBA" id="ARBA00022777"/>
    </source>
</evidence>
<dbReference type="InterPro" id="IPR011009">
    <property type="entry name" value="Kinase-like_dom_sf"/>
</dbReference>
<dbReference type="InterPro" id="IPR000858">
    <property type="entry name" value="S_locus_glycoprot_dom"/>
</dbReference>
<dbReference type="PROSITE" id="PS50948">
    <property type="entry name" value="PAN"/>
    <property type="match status" value="1"/>
</dbReference>
<proteinExistence type="predicted"/>
<evidence type="ECO:0000256" key="12">
    <source>
        <dbReference type="SAM" id="Phobius"/>
    </source>
</evidence>
<dbReference type="PROSITE" id="PS00108">
    <property type="entry name" value="PROTEIN_KINASE_ST"/>
    <property type="match status" value="1"/>
</dbReference>
<feature type="domain" description="Bulb-type lectin" evidence="14">
    <location>
        <begin position="301"/>
        <end position="420"/>
    </location>
</feature>
<evidence type="ECO:0000259" key="13">
    <source>
        <dbReference type="PROSITE" id="PS50011"/>
    </source>
</evidence>
<feature type="transmembrane region" description="Helical" evidence="12">
    <location>
        <begin position="707"/>
        <end position="727"/>
    </location>
</feature>
<dbReference type="SUPFAM" id="SSF51110">
    <property type="entry name" value="alpha-D-mannose-specific plant lectins"/>
    <property type="match status" value="1"/>
</dbReference>
<comment type="subcellular location">
    <subcellularLocation>
        <location evidence="1">Cell membrane</location>
        <topology evidence="1">Single-pass type I membrane protein</topology>
    </subcellularLocation>
</comment>
<dbReference type="PANTHER" id="PTHR27002">
    <property type="entry name" value="RECEPTOR-LIKE SERINE/THREONINE-PROTEIN KINASE SD1-8"/>
    <property type="match status" value="1"/>
</dbReference>
<evidence type="ECO:0000256" key="9">
    <source>
        <dbReference type="ARBA" id="ARBA00023157"/>
    </source>
</evidence>
<evidence type="ECO:0000256" key="6">
    <source>
        <dbReference type="ARBA" id="ARBA00022741"/>
    </source>
</evidence>
<evidence type="ECO:0000256" key="4">
    <source>
        <dbReference type="ARBA" id="ARBA00022679"/>
    </source>
</evidence>
<dbReference type="CDD" id="cd00028">
    <property type="entry name" value="B_lectin"/>
    <property type="match status" value="1"/>
</dbReference>
<feature type="compositionally biased region" description="Gly residues" evidence="11">
    <location>
        <begin position="238"/>
        <end position="254"/>
    </location>
</feature>
<keyword evidence="17" id="KW-1185">Reference proteome</keyword>
<dbReference type="Pfam" id="PF08276">
    <property type="entry name" value="PAN_2"/>
    <property type="match status" value="1"/>
</dbReference>
<dbReference type="Gene3D" id="1.10.510.10">
    <property type="entry name" value="Transferase(Phosphotransferase) domain 1"/>
    <property type="match status" value="1"/>
</dbReference>
<evidence type="ECO:0000259" key="14">
    <source>
        <dbReference type="PROSITE" id="PS50927"/>
    </source>
</evidence>
<keyword evidence="12" id="KW-1133">Transmembrane helix</keyword>
<dbReference type="InterPro" id="IPR001245">
    <property type="entry name" value="Ser-Thr/Tyr_kinase_cat_dom"/>
</dbReference>
<evidence type="ECO:0000256" key="2">
    <source>
        <dbReference type="ARBA" id="ARBA00022475"/>
    </source>
</evidence>
<dbReference type="InterPro" id="IPR000719">
    <property type="entry name" value="Prot_kinase_dom"/>
</dbReference>
<feature type="domain" description="Apple" evidence="15">
    <location>
        <begin position="609"/>
        <end position="692"/>
    </location>
</feature>
<feature type="region of interest" description="Disordered" evidence="11">
    <location>
        <begin position="185"/>
        <end position="296"/>
    </location>
</feature>